<evidence type="ECO:0000313" key="2">
    <source>
        <dbReference type="Proteomes" id="UP000178432"/>
    </source>
</evidence>
<gene>
    <name evidence="1" type="ORF">A2663_01970</name>
</gene>
<sequence>MVFGKQRKHLKSKIINQEFKILRGKITSTKSQIPNKSQIQNYKLQTSINNVLNFEFEICLEFGAWNL</sequence>
<proteinExistence type="predicted"/>
<dbReference type="AlphaFoldDB" id="A0A1G1Y548"/>
<dbReference type="EMBL" id="MHIF01000032">
    <property type="protein sequence ID" value="OGY47469.1"/>
    <property type="molecule type" value="Genomic_DNA"/>
</dbReference>
<accession>A0A1G1Y548</accession>
<dbReference type="Proteomes" id="UP000178432">
    <property type="component" value="Unassembled WGS sequence"/>
</dbReference>
<name>A0A1G1Y548_9BACT</name>
<organism evidence="1 2">
    <name type="scientific">Candidatus Buchananbacteria bacterium RIFCSPHIGHO2_01_FULL_46_12</name>
    <dbReference type="NCBI Taxonomy" id="1797536"/>
    <lineage>
        <taxon>Bacteria</taxon>
        <taxon>Candidatus Buchananiibacteriota</taxon>
    </lineage>
</organism>
<protein>
    <submittedName>
        <fullName evidence="1">Uncharacterized protein</fullName>
    </submittedName>
</protein>
<reference evidence="1 2" key="1">
    <citation type="journal article" date="2016" name="Nat. Commun.">
        <title>Thousands of microbial genomes shed light on interconnected biogeochemical processes in an aquifer system.</title>
        <authorList>
            <person name="Anantharaman K."/>
            <person name="Brown C.T."/>
            <person name="Hug L.A."/>
            <person name="Sharon I."/>
            <person name="Castelle C.J."/>
            <person name="Probst A.J."/>
            <person name="Thomas B.C."/>
            <person name="Singh A."/>
            <person name="Wilkins M.J."/>
            <person name="Karaoz U."/>
            <person name="Brodie E.L."/>
            <person name="Williams K.H."/>
            <person name="Hubbard S.S."/>
            <person name="Banfield J.F."/>
        </authorList>
    </citation>
    <scope>NUCLEOTIDE SEQUENCE [LARGE SCALE GENOMIC DNA]</scope>
</reference>
<comment type="caution">
    <text evidence="1">The sequence shown here is derived from an EMBL/GenBank/DDBJ whole genome shotgun (WGS) entry which is preliminary data.</text>
</comment>
<evidence type="ECO:0000313" key="1">
    <source>
        <dbReference type="EMBL" id="OGY47469.1"/>
    </source>
</evidence>